<evidence type="ECO:0000313" key="3">
    <source>
        <dbReference type="Proteomes" id="UP000054359"/>
    </source>
</evidence>
<dbReference type="GO" id="GO:0006979">
    <property type="term" value="P:response to oxidative stress"/>
    <property type="evidence" value="ECO:0007669"/>
    <property type="project" value="InterPro"/>
</dbReference>
<evidence type="ECO:0000313" key="2">
    <source>
        <dbReference type="EMBL" id="KFM76700.1"/>
    </source>
</evidence>
<dbReference type="STRING" id="407821.A0A087UH61"/>
<keyword evidence="3" id="KW-1185">Reference proteome</keyword>
<dbReference type="GO" id="GO:0004601">
    <property type="term" value="F:peroxidase activity"/>
    <property type="evidence" value="ECO:0007669"/>
    <property type="project" value="UniProtKB-KW"/>
</dbReference>
<dbReference type="SUPFAM" id="SSF48113">
    <property type="entry name" value="Heme-dependent peroxidases"/>
    <property type="match status" value="1"/>
</dbReference>
<dbReference type="Gene3D" id="1.10.640.10">
    <property type="entry name" value="Haem peroxidase domain superfamily, animal type"/>
    <property type="match status" value="1"/>
</dbReference>
<dbReference type="Proteomes" id="UP000054359">
    <property type="component" value="Unassembled WGS sequence"/>
</dbReference>
<dbReference type="OrthoDB" id="823504at2759"/>
<dbReference type="GO" id="GO:0020037">
    <property type="term" value="F:heme binding"/>
    <property type="evidence" value="ECO:0007669"/>
    <property type="project" value="InterPro"/>
</dbReference>
<dbReference type="EMBL" id="KK119775">
    <property type="protein sequence ID" value="KFM76700.1"/>
    <property type="molecule type" value="Genomic_DNA"/>
</dbReference>
<dbReference type="AlphaFoldDB" id="A0A087UH61"/>
<dbReference type="PANTHER" id="PTHR11475:SF134">
    <property type="entry name" value="LD42267P"/>
    <property type="match status" value="1"/>
</dbReference>
<dbReference type="InterPro" id="IPR019791">
    <property type="entry name" value="Haem_peroxidase_animal"/>
</dbReference>
<dbReference type="InterPro" id="IPR037120">
    <property type="entry name" value="Haem_peroxidase_sf_animal"/>
</dbReference>
<dbReference type="InterPro" id="IPR010255">
    <property type="entry name" value="Haem_peroxidase_sf"/>
</dbReference>
<protein>
    <submittedName>
        <fullName evidence="2">Chorion peroxidase</fullName>
    </submittedName>
</protein>
<name>A0A087UH61_STEMI</name>
<dbReference type="PROSITE" id="PS50292">
    <property type="entry name" value="PEROXIDASE_3"/>
    <property type="match status" value="1"/>
</dbReference>
<gene>
    <name evidence="2" type="ORF">X975_23593</name>
</gene>
<evidence type="ECO:0000256" key="1">
    <source>
        <dbReference type="ARBA" id="ARBA00022559"/>
    </source>
</evidence>
<reference evidence="2 3" key="1">
    <citation type="submission" date="2013-11" db="EMBL/GenBank/DDBJ databases">
        <title>Genome sequencing of Stegodyphus mimosarum.</title>
        <authorList>
            <person name="Bechsgaard J."/>
        </authorList>
    </citation>
    <scope>NUCLEOTIDE SEQUENCE [LARGE SCALE GENOMIC DNA]</scope>
</reference>
<keyword evidence="1 2" id="KW-0560">Oxidoreductase</keyword>
<sequence length="279" mass="31805">MILAIHFLIPSKRNELDGIASEIIYDIYSYNGSEEERKLFQQEWETAKSIVLKENKMLNDAYQKHGFLKKNSFDEWQNLLKNGSKPDVSLLIKDCALILEHIKRKFKRCVSLDIIPDECKNVILPPVHCEPNKRYRNIDGSCNNLINPRWGMYGASFLRHQKAHYADDVSQIRESVHGIPLPNVRLLSNKLYSRKTLPDANTTMLLMNFGLLLDHDVVRSGQAADAILSCCSPEILQDPDLRHPLCLEIEVPESDVFYGPLNVSCLNFVRDSPAVGICP</sequence>
<dbReference type="PANTHER" id="PTHR11475">
    <property type="entry name" value="OXIDASE/PEROXIDASE"/>
    <property type="match status" value="1"/>
</dbReference>
<dbReference type="Pfam" id="PF03098">
    <property type="entry name" value="An_peroxidase"/>
    <property type="match status" value="1"/>
</dbReference>
<proteinExistence type="predicted"/>
<keyword evidence="1 2" id="KW-0575">Peroxidase</keyword>
<accession>A0A087UH61</accession>
<organism evidence="2 3">
    <name type="scientific">Stegodyphus mimosarum</name>
    <name type="common">African social velvet spider</name>
    <dbReference type="NCBI Taxonomy" id="407821"/>
    <lineage>
        <taxon>Eukaryota</taxon>
        <taxon>Metazoa</taxon>
        <taxon>Ecdysozoa</taxon>
        <taxon>Arthropoda</taxon>
        <taxon>Chelicerata</taxon>
        <taxon>Arachnida</taxon>
        <taxon>Araneae</taxon>
        <taxon>Araneomorphae</taxon>
        <taxon>Entelegynae</taxon>
        <taxon>Eresoidea</taxon>
        <taxon>Eresidae</taxon>
        <taxon>Stegodyphus</taxon>
    </lineage>
</organism>
<feature type="non-terminal residue" evidence="2">
    <location>
        <position position="279"/>
    </location>
</feature>